<dbReference type="Proteomes" id="UP001165341">
    <property type="component" value="Unassembled WGS sequence"/>
</dbReference>
<evidence type="ECO:0000256" key="5">
    <source>
        <dbReference type="ARBA" id="ARBA00023014"/>
    </source>
</evidence>
<evidence type="ECO:0000256" key="3">
    <source>
        <dbReference type="ARBA" id="ARBA00023002"/>
    </source>
</evidence>
<comment type="caution">
    <text evidence="8">The sequence shown here is derived from an EMBL/GenBank/DDBJ whole genome shotgun (WGS) entry which is preliminary data.</text>
</comment>
<dbReference type="GO" id="GO:0016705">
    <property type="term" value="F:oxidoreductase activity, acting on paired donors, with incorporation or reduction of molecular oxygen"/>
    <property type="evidence" value="ECO:0007669"/>
    <property type="project" value="UniProtKB-ARBA"/>
</dbReference>
<keyword evidence="2" id="KW-0479">Metal-binding</keyword>
<keyword evidence="5" id="KW-0411">Iron-sulfur</keyword>
<dbReference type="InterPro" id="IPR036922">
    <property type="entry name" value="Rieske_2Fe-2S_sf"/>
</dbReference>
<reference evidence="8" key="1">
    <citation type="submission" date="2022-03" db="EMBL/GenBank/DDBJ databases">
        <title>Cryobacterium sp. nov. strain ZS14-85, isolated from Antarctic soil.</title>
        <authorList>
            <person name="Li J."/>
            <person name="Niu G."/>
        </authorList>
    </citation>
    <scope>NUCLEOTIDE SEQUENCE</scope>
    <source>
        <strain evidence="8">ZS14-85</strain>
    </source>
</reference>
<sequence>MNHPGTWIRVCSLDELEPLWGEAALIGDEQLAILLLPDGGLYAVDNRDPATGSFVMSRGIVGSRGDRFTIASPLHKQVYDLETGECFTSAEYSLRTYPVRVEDGEVHVHLPLPEAA</sequence>
<dbReference type="InterPro" id="IPR017941">
    <property type="entry name" value="Rieske_2Fe-2S"/>
</dbReference>
<evidence type="ECO:0000256" key="6">
    <source>
        <dbReference type="ARBA" id="ARBA00023063"/>
    </source>
</evidence>
<dbReference type="RefSeq" id="WP_134534982.1">
    <property type="nucleotide sequence ID" value="NZ_JALGAR010000007.1"/>
</dbReference>
<dbReference type="PANTHER" id="PTHR40562">
    <property type="match status" value="1"/>
</dbReference>
<protein>
    <submittedName>
        <fullName evidence="8">Nitrite reductase small subunit NirD</fullName>
    </submittedName>
</protein>
<organism evidence="8 9">
    <name type="scientific">Cryobacterium zhongshanensis</name>
    <dbReference type="NCBI Taxonomy" id="2928153"/>
    <lineage>
        <taxon>Bacteria</taxon>
        <taxon>Bacillati</taxon>
        <taxon>Actinomycetota</taxon>
        <taxon>Actinomycetes</taxon>
        <taxon>Micrococcales</taxon>
        <taxon>Microbacteriaceae</taxon>
        <taxon>Cryobacterium</taxon>
    </lineage>
</organism>
<dbReference type="EMBL" id="JALGAR010000007">
    <property type="protein sequence ID" value="MCI4659820.1"/>
    <property type="molecule type" value="Genomic_DNA"/>
</dbReference>
<name>A0AA41QYC8_9MICO</name>
<evidence type="ECO:0000313" key="8">
    <source>
        <dbReference type="EMBL" id="MCI4659820.1"/>
    </source>
</evidence>
<proteinExistence type="predicted"/>
<keyword evidence="4" id="KW-0408">Iron</keyword>
<dbReference type="GO" id="GO:0042128">
    <property type="term" value="P:nitrate assimilation"/>
    <property type="evidence" value="ECO:0007669"/>
    <property type="project" value="UniProtKB-KW"/>
</dbReference>
<dbReference type="SUPFAM" id="SSF50022">
    <property type="entry name" value="ISP domain"/>
    <property type="match status" value="1"/>
</dbReference>
<keyword evidence="6" id="KW-0534">Nitrate assimilation</keyword>
<dbReference type="InterPro" id="IPR017881">
    <property type="entry name" value="NirD"/>
</dbReference>
<evidence type="ECO:0000256" key="4">
    <source>
        <dbReference type="ARBA" id="ARBA00023004"/>
    </source>
</evidence>
<accession>A0AA41QYC8</accession>
<dbReference type="Pfam" id="PF13806">
    <property type="entry name" value="Rieske_2"/>
    <property type="match status" value="1"/>
</dbReference>
<keyword evidence="9" id="KW-1185">Reference proteome</keyword>
<dbReference type="NCBIfam" id="TIGR02378">
    <property type="entry name" value="nirD_assim_sml"/>
    <property type="match status" value="1"/>
</dbReference>
<keyword evidence="3" id="KW-0560">Oxidoreductase</keyword>
<dbReference type="PANTHER" id="PTHR40562:SF1">
    <property type="entry name" value="NITRITE REDUCTASE (NADH) SMALL SUBUNIT"/>
    <property type="match status" value="1"/>
</dbReference>
<keyword evidence="1" id="KW-0001">2Fe-2S</keyword>
<dbReference type="Gene3D" id="2.102.10.10">
    <property type="entry name" value="Rieske [2Fe-2S] iron-sulphur domain"/>
    <property type="match status" value="1"/>
</dbReference>
<evidence type="ECO:0000256" key="2">
    <source>
        <dbReference type="ARBA" id="ARBA00022723"/>
    </source>
</evidence>
<dbReference type="GO" id="GO:0046872">
    <property type="term" value="F:metal ion binding"/>
    <property type="evidence" value="ECO:0007669"/>
    <property type="project" value="UniProtKB-KW"/>
</dbReference>
<gene>
    <name evidence="8" type="primary">nirD</name>
    <name evidence="8" type="ORF">MQH31_18590</name>
</gene>
<dbReference type="GO" id="GO:0004497">
    <property type="term" value="F:monooxygenase activity"/>
    <property type="evidence" value="ECO:0007669"/>
    <property type="project" value="UniProtKB-ARBA"/>
</dbReference>
<dbReference type="PROSITE" id="PS51300">
    <property type="entry name" value="NIRD"/>
    <property type="match status" value="1"/>
</dbReference>
<dbReference type="InterPro" id="IPR012748">
    <property type="entry name" value="Rieske-like_NirD"/>
</dbReference>
<evidence type="ECO:0000313" key="9">
    <source>
        <dbReference type="Proteomes" id="UP001165341"/>
    </source>
</evidence>
<dbReference type="CDD" id="cd03529">
    <property type="entry name" value="Rieske_NirD"/>
    <property type="match status" value="1"/>
</dbReference>
<evidence type="ECO:0000259" key="7">
    <source>
        <dbReference type="PROSITE" id="PS51296"/>
    </source>
</evidence>
<dbReference type="GO" id="GO:0051537">
    <property type="term" value="F:2 iron, 2 sulfur cluster binding"/>
    <property type="evidence" value="ECO:0007669"/>
    <property type="project" value="UniProtKB-KW"/>
</dbReference>
<evidence type="ECO:0000256" key="1">
    <source>
        <dbReference type="ARBA" id="ARBA00022714"/>
    </source>
</evidence>
<dbReference type="GO" id="GO:0008942">
    <property type="term" value="F:nitrite reductase [NAD(P)H] activity"/>
    <property type="evidence" value="ECO:0007669"/>
    <property type="project" value="InterPro"/>
</dbReference>
<feature type="domain" description="Rieske" evidence="7">
    <location>
        <begin position="8"/>
        <end position="108"/>
    </location>
</feature>
<dbReference type="PROSITE" id="PS51296">
    <property type="entry name" value="RIESKE"/>
    <property type="match status" value="1"/>
</dbReference>
<dbReference type="AlphaFoldDB" id="A0AA41QYC8"/>